<reference evidence="1" key="1">
    <citation type="submission" date="2020-08" db="EMBL/GenBank/DDBJ databases">
        <title>Multicomponent nature underlies the extraordinary mechanical properties of spider dragline silk.</title>
        <authorList>
            <person name="Kono N."/>
            <person name="Nakamura H."/>
            <person name="Mori M."/>
            <person name="Yoshida Y."/>
            <person name="Ohtoshi R."/>
            <person name="Malay A.D."/>
            <person name="Moran D.A.P."/>
            <person name="Tomita M."/>
            <person name="Numata K."/>
            <person name="Arakawa K."/>
        </authorList>
    </citation>
    <scope>NUCLEOTIDE SEQUENCE</scope>
</reference>
<accession>A0A8X6RU07</accession>
<dbReference type="EMBL" id="BMAU01021205">
    <property type="protein sequence ID" value="GFX99052.1"/>
    <property type="molecule type" value="Genomic_DNA"/>
</dbReference>
<dbReference type="Proteomes" id="UP000887159">
    <property type="component" value="Unassembled WGS sequence"/>
</dbReference>
<organism evidence="1 2">
    <name type="scientific">Trichonephila clavipes</name>
    <name type="common">Golden silk orbweaver</name>
    <name type="synonym">Nephila clavipes</name>
    <dbReference type="NCBI Taxonomy" id="2585209"/>
    <lineage>
        <taxon>Eukaryota</taxon>
        <taxon>Metazoa</taxon>
        <taxon>Ecdysozoa</taxon>
        <taxon>Arthropoda</taxon>
        <taxon>Chelicerata</taxon>
        <taxon>Arachnida</taxon>
        <taxon>Araneae</taxon>
        <taxon>Araneomorphae</taxon>
        <taxon>Entelegynae</taxon>
        <taxon>Araneoidea</taxon>
        <taxon>Nephilidae</taxon>
        <taxon>Trichonephila</taxon>
    </lineage>
</organism>
<evidence type="ECO:0000313" key="1">
    <source>
        <dbReference type="EMBL" id="GFX99052.1"/>
    </source>
</evidence>
<dbReference type="AlphaFoldDB" id="A0A8X6RU07"/>
<comment type="caution">
    <text evidence="1">The sequence shown here is derived from an EMBL/GenBank/DDBJ whole genome shotgun (WGS) entry which is preliminary data.</text>
</comment>
<name>A0A8X6RU07_TRICX</name>
<evidence type="ECO:0000313" key="2">
    <source>
        <dbReference type="Proteomes" id="UP000887159"/>
    </source>
</evidence>
<keyword evidence="2" id="KW-1185">Reference proteome</keyword>
<proteinExistence type="predicted"/>
<sequence length="72" mass="7923">MASPFRTSTLRQREELDLNPGEDMDVCQCIVPARHGGTLNGRRAAKSSREVGGRERWEVSAPQSVLLITGID</sequence>
<protein>
    <submittedName>
        <fullName evidence="1">Uncharacterized protein</fullName>
    </submittedName>
</protein>
<gene>
    <name evidence="1" type="ORF">TNCV_4810001</name>
</gene>